<dbReference type="PANTHER" id="PTHR44229">
    <property type="entry name" value="15-HYDROXYPROSTAGLANDIN DEHYDROGENASE [NAD(+)]"/>
    <property type="match status" value="1"/>
</dbReference>
<protein>
    <submittedName>
        <fullName evidence="5">NAD(P)-binding protein</fullName>
    </submittedName>
</protein>
<dbReference type="InterPro" id="IPR002347">
    <property type="entry name" value="SDR_fam"/>
</dbReference>
<dbReference type="Gene3D" id="3.40.50.720">
    <property type="entry name" value="NAD(P)-binding Rossmann-like Domain"/>
    <property type="match status" value="1"/>
</dbReference>
<dbReference type="EMBL" id="ML991781">
    <property type="protein sequence ID" value="KAF2237183.1"/>
    <property type="molecule type" value="Genomic_DNA"/>
</dbReference>
<dbReference type="OrthoDB" id="5371740at2759"/>
<keyword evidence="2" id="KW-0521">NADP</keyword>
<dbReference type="InterPro" id="IPR036291">
    <property type="entry name" value="NAD(P)-bd_dom_sf"/>
</dbReference>
<proteinExistence type="inferred from homology"/>
<dbReference type="SUPFAM" id="SSF51735">
    <property type="entry name" value="NAD(P)-binding Rossmann-fold domains"/>
    <property type="match status" value="1"/>
</dbReference>
<evidence type="ECO:0000313" key="5">
    <source>
        <dbReference type="EMBL" id="KAF2237183.1"/>
    </source>
</evidence>
<sequence length="353" mass="37639">MADNHQSTNGFGQTGSAQNGHTTVIDNGQTASVENGQIVAAENGPTASTEKVDFSAPLDLSCLTDLNVLVTGGANGLGAHITSRLAEYGARVTIADLNLENGEKVSKDLNDKGFRTTFVKTDVTDWNSQVNAFKAAYSMHPTCGIDIVIPCAGLAGFPLQLSKSVSLDKDPEPPANDTFDVVLKGVYYTTLLSLHYFRLPSPVIPGRMRRQLLFIGSLASYLEIPPMADYSASKFGVRGLWKTIREEIRQMGYRTNLIAPTFMPTQVILPVADALEERGAKLASVGQAVDAVMRLLADERAEGRAVAVGGYGNFDIRDDSDGLDGGIETLKYFASGGMGPGMQGLKDVLGGRT</sequence>
<name>A0A6A6HI21_VIRVR</name>
<dbReference type="InterPro" id="IPR020904">
    <property type="entry name" value="Sc_DH/Rdtase_CS"/>
</dbReference>
<dbReference type="Pfam" id="PF00106">
    <property type="entry name" value="adh_short"/>
    <property type="match status" value="1"/>
</dbReference>
<reference evidence="5" key="1">
    <citation type="journal article" date="2020" name="Stud. Mycol.">
        <title>101 Dothideomycetes genomes: a test case for predicting lifestyles and emergence of pathogens.</title>
        <authorList>
            <person name="Haridas S."/>
            <person name="Albert R."/>
            <person name="Binder M."/>
            <person name="Bloem J."/>
            <person name="Labutti K."/>
            <person name="Salamov A."/>
            <person name="Andreopoulos B."/>
            <person name="Baker S."/>
            <person name="Barry K."/>
            <person name="Bills G."/>
            <person name="Bluhm B."/>
            <person name="Cannon C."/>
            <person name="Castanera R."/>
            <person name="Culley D."/>
            <person name="Daum C."/>
            <person name="Ezra D."/>
            <person name="Gonzalez J."/>
            <person name="Henrissat B."/>
            <person name="Kuo A."/>
            <person name="Liang C."/>
            <person name="Lipzen A."/>
            <person name="Lutzoni F."/>
            <person name="Magnuson J."/>
            <person name="Mondo S."/>
            <person name="Nolan M."/>
            <person name="Ohm R."/>
            <person name="Pangilinan J."/>
            <person name="Park H.-J."/>
            <person name="Ramirez L."/>
            <person name="Alfaro M."/>
            <person name="Sun H."/>
            <person name="Tritt A."/>
            <person name="Yoshinaga Y."/>
            <person name="Zwiers L.-H."/>
            <person name="Turgeon B."/>
            <person name="Goodwin S."/>
            <person name="Spatafora J."/>
            <person name="Crous P."/>
            <person name="Grigoriev I."/>
        </authorList>
    </citation>
    <scope>NUCLEOTIDE SEQUENCE</scope>
    <source>
        <strain evidence="5">Tuck. ex Michener</strain>
    </source>
</reference>
<dbReference type="PROSITE" id="PS00061">
    <property type="entry name" value="ADH_SHORT"/>
    <property type="match status" value="1"/>
</dbReference>
<evidence type="ECO:0000313" key="6">
    <source>
        <dbReference type="Proteomes" id="UP000800092"/>
    </source>
</evidence>
<dbReference type="PANTHER" id="PTHR44229:SF4">
    <property type="entry name" value="15-HYDROXYPROSTAGLANDIN DEHYDROGENASE [NAD(+)]"/>
    <property type="match status" value="1"/>
</dbReference>
<evidence type="ECO:0000256" key="2">
    <source>
        <dbReference type="ARBA" id="ARBA00022857"/>
    </source>
</evidence>
<dbReference type="PRINTS" id="PR00081">
    <property type="entry name" value="GDHRDH"/>
</dbReference>
<organism evidence="5 6">
    <name type="scientific">Viridothelium virens</name>
    <name type="common">Speckled blister lichen</name>
    <name type="synonym">Trypethelium virens</name>
    <dbReference type="NCBI Taxonomy" id="1048519"/>
    <lineage>
        <taxon>Eukaryota</taxon>
        <taxon>Fungi</taxon>
        <taxon>Dikarya</taxon>
        <taxon>Ascomycota</taxon>
        <taxon>Pezizomycotina</taxon>
        <taxon>Dothideomycetes</taxon>
        <taxon>Dothideomycetes incertae sedis</taxon>
        <taxon>Trypetheliales</taxon>
        <taxon>Trypetheliaceae</taxon>
        <taxon>Viridothelium</taxon>
    </lineage>
</organism>
<feature type="region of interest" description="Disordered" evidence="4">
    <location>
        <begin position="1"/>
        <end position="24"/>
    </location>
</feature>
<dbReference type="GO" id="GO:0016616">
    <property type="term" value="F:oxidoreductase activity, acting on the CH-OH group of donors, NAD or NADP as acceptor"/>
    <property type="evidence" value="ECO:0007669"/>
    <property type="project" value="TreeGrafter"/>
</dbReference>
<accession>A0A6A6HI21</accession>
<dbReference type="AlphaFoldDB" id="A0A6A6HI21"/>
<dbReference type="GO" id="GO:0005737">
    <property type="term" value="C:cytoplasm"/>
    <property type="evidence" value="ECO:0007669"/>
    <property type="project" value="TreeGrafter"/>
</dbReference>
<gene>
    <name evidence="5" type="ORF">EV356DRAFT_530301</name>
</gene>
<evidence type="ECO:0000256" key="4">
    <source>
        <dbReference type="SAM" id="MobiDB-lite"/>
    </source>
</evidence>
<comment type="similarity">
    <text evidence="1">Belongs to the short-chain dehydrogenases/reductases (SDR) family.</text>
</comment>
<dbReference type="Proteomes" id="UP000800092">
    <property type="component" value="Unassembled WGS sequence"/>
</dbReference>
<evidence type="ECO:0000256" key="3">
    <source>
        <dbReference type="ARBA" id="ARBA00023002"/>
    </source>
</evidence>
<keyword evidence="6" id="KW-1185">Reference proteome</keyword>
<keyword evidence="3" id="KW-0560">Oxidoreductase</keyword>
<evidence type="ECO:0000256" key="1">
    <source>
        <dbReference type="ARBA" id="ARBA00006484"/>
    </source>
</evidence>